<accession>A0A9P7AFD5</accession>
<evidence type="ECO:0000256" key="3">
    <source>
        <dbReference type="ARBA" id="ARBA00022691"/>
    </source>
</evidence>
<organism evidence="6 7">
    <name type="scientific">Suillus plorans</name>
    <dbReference type="NCBI Taxonomy" id="116603"/>
    <lineage>
        <taxon>Eukaryota</taxon>
        <taxon>Fungi</taxon>
        <taxon>Dikarya</taxon>
        <taxon>Basidiomycota</taxon>
        <taxon>Agaricomycotina</taxon>
        <taxon>Agaricomycetes</taxon>
        <taxon>Agaricomycetidae</taxon>
        <taxon>Boletales</taxon>
        <taxon>Suillineae</taxon>
        <taxon>Suillaceae</taxon>
        <taxon>Suillus</taxon>
    </lineage>
</organism>
<comment type="caution">
    <text evidence="6">The sequence shown here is derived from an EMBL/GenBank/DDBJ whole genome shotgun (WGS) entry which is preliminary data.</text>
</comment>
<keyword evidence="1 6" id="KW-0489">Methyltransferase</keyword>
<dbReference type="AlphaFoldDB" id="A0A9P7AFD5"/>
<dbReference type="InterPro" id="IPR036388">
    <property type="entry name" value="WH-like_DNA-bd_sf"/>
</dbReference>
<dbReference type="Gene3D" id="3.40.50.150">
    <property type="entry name" value="Vaccinia Virus protein VP39"/>
    <property type="match status" value="1"/>
</dbReference>
<evidence type="ECO:0000256" key="1">
    <source>
        <dbReference type="ARBA" id="ARBA00022603"/>
    </source>
</evidence>
<dbReference type="SUPFAM" id="SSF46785">
    <property type="entry name" value="Winged helix' DNA-binding domain"/>
    <property type="match status" value="1"/>
</dbReference>
<dbReference type="PROSITE" id="PS51683">
    <property type="entry name" value="SAM_OMT_II"/>
    <property type="match status" value="1"/>
</dbReference>
<dbReference type="Gene3D" id="1.10.10.10">
    <property type="entry name" value="Winged helix-like DNA-binding domain superfamily/Winged helix DNA-binding domain"/>
    <property type="match status" value="1"/>
</dbReference>
<keyword evidence="3" id="KW-0949">S-adenosyl-L-methionine</keyword>
<dbReference type="SUPFAM" id="SSF53335">
    <property type="entry name" value="S-adenosyl-L-methionine-dependent methyltransferases"/>
    <property type="match status" value="1"/>
</dbReference>
<dbReference type="GO" id="GO:0032259">
    <property type="term" value="P:methylation"/>
    <property type="evidence" value="ECO:0007669"/>
    <property type="project" value="UniProtKB-KW"/>
</dbReference>
<sequence length="518" mass="58101">MQHPSSWWYAVQWLWEFCTQNGLRWHVKAVGLYVCILSTNIKPKRLRWGYAQILALPKMTEPNEAKVQVLLDIINSSAHQAIAEYKKTGHGVPGIDAGTLHPLDFATDALALRKAIRLLEGACEQLNTILAPPQYTAHNFINNYNWACIDVALQSRIADVLDKHPQGLSVDALANAVDHSKAKIARVLRVLALKGCFKEVKRDVFANTRLSLMLKSTNNVAAYIGQFPKHVAALYGTMMDKEFAKSGEVEKPPRASNVRKEGNNNSFWETDGERLDIFHRGMAGYSEIQCSSAVLHYYPWDNVSSVVDVGSGTGAMSIPLTKMFPHLRITNQDLPGALEMARNVSSDIRSSPNGQVMFIFDQAWEKNAPEALLGGHIEFVPLNFWEESPVVGKDVYYLRNIIHDWPDNESMVILHNIRKVMGPNSRVLIHECVLLRNFEEPDVGANEFSKDHKAPDDTLLNFGSHTAYQLDLLMWLAFNGKERTLNEFKTIAASAGLALTQTYDLVGTMLLEFRIAQD</sequence>
<dbReference type="InterPro" id="IPR029063">
    <property type="entry name" value="SAM-dependent_MTases_sf"/>
</dbReference>
<dbReference type="RefSeq" id="XP_041155563.1">
    <property type="nucleotide sequence ID" value="XM_041311864.1"/>
</dbReference>
<evidence type="ECO:0000259" key="4">
    <source>
        <dbReference type="Pfam" id="PF00891"/>
    </source>
</evidence>
<proteinExistence type="predicted"/>
<dbReference type="EMBL" id="JABBWE010000069">
    <property type="protein sequence ID" value="KAG1788310.1"/>
    <property type="molecule type" value="Genomic_DNA"/>
</dbReference>
<feature type="domain" description="O-methyltransferase dimerisation" evidence="5">
    <location>
        <begin position="147"/>
        <end position="214"/>
    </location>
</feature>
<gene>
    <name evidence="6" type="ORF">HD556DRAFT_862105</name>
</gene>
<dbReference type="Proteomes" id="UP000719766">
    <property type="component" value="Unassembled WGS sequence"/>
</dbReference>
<evidence type="ECO:0000313" key="6">
    <source>
        <dbReference type="EMBL" id="KAG1788310.1"/>
    </source>
</evidence>
<dbReference type="InterPro" id="IPR016461">
    <property type="entry name" value="COMT-like"/>
</dbReference>
<dbReference type="GO" id="GO:0046983">
    <property type="term" value="F:protein dimerization activity"/>
    <property type="evidence" value="ECO:0007669"/>
    <property type="project" value="InterPro"/>
</dbReference>
<feature type="domain" description="O-methyltransferase C-terminal" evidence="4">
    <location>
        <begin position="376"/>
        <end position="497"/>
    </location>
</feature>
<dbReference type="Pfam" id="PF08100">
    <property type="entry name" value="Dimerisation"/>
    <property type="match status" value="1"/>
</dbReference>
<protein>
    <submittedName>
        <fullName evidence="6">S-adenosyl-L-methionine-dependent methyltransferase</fullName>
    </submittedName>
</protein>
<dbReference type="PANTHER" id="PTHR43712:SF2">
    <property type="entry name" value="O-METHYLTRANSFERASE CICE"/>
    <property type="match status" value="1"/>
</dbReference>
<dbReference type="InterPro" id="IPR001077">
    <property type="entry name" value="COMT_C"/>
</dbReference>
<dbReference type="InterPro" id="IPR036390">
    <property type="entry name" value="WH_DNA-bd_sf"/>
</dbReference>
<feature type="domain" description="O-methyltransferase C-terminal" evidence="4">
    <location>
        <begin position="270"/>
        <end position="345"/>
    </location>
</feature>
<dbReference type="GeneID" id="64605628"/>
<evidence type="ECO:0000256" key="2">
    <source>
        <dbReference type="ARBA" id="ARBA00022679"/>
    </source>
</evidence>
<keyword evidence="2" id="KW-0808">Transferase</keyword>
<reference evidence="6" key="1">
    <citation type="journal article" date="2020" name="New Phytol.">
        <title>Comparative genomics reveals dynamic genome evolution in host specialist ectomycorrhizal fungi.</title>
        <authorList>
            <person name="Lofgren L.A."/>
            <person name="Nguyen N.H."/>
            <person name="Vilgalys R."/>
            <person name="Ruytinx J."/>
            <person name="Liao H.L."/>
            <person name="Branco S."/>
            <person name="Kuo A."/>
            <person name="LaButti K."/>
            <person name="Lipzen A."/>
            <person name="Andreopoulos W."/>
            <person name="Pangilinan J."/>
            <person name="Riley R."/>
            <person name="Hundley H."/>
            <person name="Na H."/>
            <person name="Barry K."/>
            <person name="Grigoriev I.V."/>
            <person name="Stajich J.E."/>
            <person name="Kennedy P.G."/>
        </authorList>
    </citation>
    <scope>NUCLEOTIDE SEQUENCE</scope>
    <source>
        <strain evidence="6">S12</strain>
    </source>
</reference>
<name>A0A9P7AFD5_9AGAM</name>
<dbReference type="GO" id="GO:0008171">
    <property type="term" value="F:O-methyltransferase activity"/>
    <property type="evidence" value="ECO:0007669"/>
    <property type="project" value="InterPro"/>
</dbReference>
<evidence type="ECO:0000259" key="5">
    <source>
        <dbReference type="Pfam" id="PF08100"/>
    </source>
</evidence>
<dbReference type="PANTHER" id="PTHR43712">
    <property type="entry name" value="PUTATIVE (AFU_ORTHOLOGUE AFUA_4G14580)-RELATED"/>
    <property type="match status" value="1"/>
</dbReference>
<evidence type="ECO:0000313" key="7">
    <source>
        <dbReference type="Proteomes" id="UP000719766"/>
    </source>
</evidence>
<dbReference type="OrthoDB" id="2410195at2759"/>
<dbReference type="InterPro" id="IPR012967">
    <property type="entry name" value="COMT_dimerisation"/>
</dbReference>
<keyword evidence="7" id="KW-1185">Reference proteome</keyword>
<dbReference type="Pfam" id="PF00891">
    <property type="entry name" value="Methyltransf_2"/>
    <property type="match status" value="2"/>
</dbReference>